<accession>A0A921K031</accession>
<reference evidence="1" key="1">
    <citation type="journal article" date="2021" name="PeerJ">
        <title>Extensive microbial diversity within the chicken gut microbiome revealed by metagenomics and culture.</title>
        <authorList>
            <person name="Gilroy R."/>
            <person name="Ravi A."/>
            <person name="Getino M."/>
            <person name="Pursley I."/>
            <person name="Horton D.L."/>
            <person name="Alikhan N.F."/>
            <person name="Baker D."/>
            <person name="Gharbi K."/>
            <person name="Hall N."/>
            <person name="Watson M."/>
            <person name="Adriaenssens E.M."/>
            <person name="Foster-Nyarko E."/>
            <person name="Jarju S."/>
            <person name="Secka A."/>
            <person name="Antonio M."/>
            <person name="Oren A."/>
            <person name="Chaudhuri R.R."/>
            <person name="La Ragione R."/>
            <person name="Hildebrand F."/>
            <person name="Pallen M.J."/>
        </authorList>
    </citation>
    <scope>NUCLEOTIDE SEQUENCE</scope>
    <source>
        <strain evidence="1">CHK174-6876</strain>
    </source>
</reference>
<evidence type="ECO:0000313" key="2">
    <source>
        <dbReference type="Proteomes" id="UP000707535"/>
    </source>
</evidence>
<organism evidence="1 2">
    <name type="scientific">Ligilactobacillus acidipiscis</name>
    <dbReference type="NCBI Taxonomy" id="89059"/>
    <lineage>
        <taxon>Bacteria</taxon>
        <taxon>Bacillati</taxon>
        <taxon>Bacillota</taxon>
        <taxon>Bacilli</taxon>
        <taxon>Lactobacillales</taxon>
        <taxon>Lactobacillaceae</taxon>
        <taxon>Ligilactobacillus</taxon>
    </lineage>
</organism>
<dbReference type="Proteomes" id="UP000707535">
    <property type="component" value="Unassembled WGS sequence"/>
</dbReference>
<sequence>MNNFYTLYRGDRFITVADTIQELAEFMHISVSSARWLSYPTAHKRFKNQDANLIYKYEV</sequence>
<protein>
    <submittedName>
        <fullName evidence="1">Uncharacterized protein</fullName>
    </submittedName>
</protein>
<reference evidence="1" key="2">
    <citation type="submission" date="2021-09" db="EMBL/GenBank/DDBJ databases">
        <authorList>
            <person name="Gilroy R."/>
        </authorList>
    </citation>
    <scope>NUCLEOTIDE SEQUENCE</scope>
    <source>
        <strain evidence="1">CHK174-6876</strain>
    </source>
</reference>
<proteinExistence type="predicted"/>
<dbReference type="EMBL" id="DYXG01000018">
    <property type="protein sequence ID" value="HJE96337.1"/>
    <property type="molecule type" value="Genomic_DNA"/>
</dbReference>
<comment type="caution">
    <text evidence="1">The sequence shown here is derived from an EMBL/GenBank/DDBJ whole genome shotgun (WGS) entry which is preliminary data.</text>
</comment>
<evidence type="ECO:0000313" key="1">
    <source>
        <dbReference type="EMBL" id="HJE96337.1"/>
    </source>
</evidence>
<gene>
    <name evidence="1" type="ORF">K8V00_01835</name>
</gene>
<dbReference type="AlphaFoldDB" id="A0A921K031"/>
<name>A0A921K031_9LACO</name>